<evidence type="ECO:0000256" key="8">
    <source>
        <dbReference type="HAMAP-Rule" id="MF_00253"/>
    </source>
</evidence>
<dbReference type="EC" id="6.1.1.14" evidence="8"/>
<keyword evidence="3 8" id="KW-0436">Ligase</keyword>
<dbReference type="SUPFAM" id="SSF52954">
    <property type="entry name" value="Class II aaRS ABD-related"/>
    <property type="match status" value="1"/>
</dbReference>
<dbReference type="NCBIfam" id="NF003211">
    <property type="entry name" value="PRK04173.1"/>
    <property type="match status" value="1"/>
</dbReference>
<keyword evidence="4 8" id="KW-0547">Nucleotide-binding</keyword>
<organism evidence="10 11">
    <name type="scientific">Polystyrenella longa</name>
    <dbReference type="NCBI Taxonomy" id="2528007"/>
    <lineage>
        <taxon>Bacteria</taxon>
        <taxon>Pseudomonadati</taxon>
        <taxon>Planctomycetota</taxon>
        <taxon>Planctomycetia</taxon>
        <taxon>Planctomycetales</taxon>
        <taxon>Planctomycetaceae</taxon>
        <taxon>Polystyrenella</taxon>
    </lineage>
</organism>
<dbReference type="Gene3D" id="3.30.930.10">
    <property type="entry name" value="Bira Bifunctional Protein, Domain 2"/>
    <property type="match status" value="2"/>
</dbReference>
<dbReference type="PANTHER" id="PTHR10745:SF8">
    <property type="entry name" value="DNA POLYMERASE SUBUNIT GAMMA-2, MITOCHONDRIAL"/>
    <property type="match status" value="1"/>
</dbReference>
<dbReference type="KEGG" id="plon:Pla110_24100"/>
<feature type="binding site" evidence="8">
    <location>
        <begin position="410"/>
        <end position="413"/>
    </location>
    <ligand>
        <name>ATP</name>
        <dbReference type="ChEBI" id="CHEBI:30616"/>
    </ligand>
</feature>
<dbReference type="InterPro" id="IPR004154">
    <property type="entry name" value="Anticodon-bd"/>
</dbReference>
<dbReference type="InterPro" id="IPR002315">
    <property type="entry name" value="tRNA-synt_gly"/>
</dbReference>
<evidence type="ECO:0000256" key="4">
    <source>
        <dbReference type="ARBA" id="ARBA00022741"/>
    </source>
</evidence>
<comment type="catalytic activity">
    <reaction evidence="8">
        <text>tRNA(Gly) + glycine + ATP = glycyl-tRNA(Gly) + AMP + diphosphate</text>
        <dbReference type="Rhea" id="RHEA:16013"/>
        <dbReference type="Rhea" id="RHEA-COMP:9664"/>
        <dbReference type="Rhea" id="RHEA-COMP:9683"/>
        <dbReference type="ChEBI" id="CHEBI:30616"/>
        <dbReference type="ChEBI" id="CHEBI:33019"/>
        <dbReference type="ChEBI" id="CHEBI:57305"/>
        <dbReference type="ChEBI" id="CHEBI:78442"/>
        <dbReference type="ChEBI" id="CHEBI:78522"/>
        <dbReference type="ChEBI" id="CHEBI:456215"/>
        <dbReference type="EC" id="6.1.1.14"/>
    </reaction>
</comment>
<feature type="domain" description="Aminoacyl-transfer RNA synthetases class-II family profile" evidence="9">
    <location>
        <begin position="180"/>
        <end position="456"/>
    </location>
</feature>
<comment type="subcellular location">
    <subcellularLocation>
        <location evidence="8">Cytoplasm</location>
    </subcellularLocation>
</comment>
<dbReference type="InterPro" id="IPR045864">
    <property type="entry name" value="aa-tRNA-synth_II/BPL/LPL"/>
</dbReference>
<evidence type="ECO:0000256" key="2">
    <source>
        <dbReference type="ARBA" id="ARBA00022490"/>
    </source>
</evidence>
<keyword evidence="5 8" id="KW-0067">ATP-binding</keyword>
<dbReference type="PROSITE" id="PS50862">
    <property type="entry name" value="AA_TRNA_LIGASE_II"/>
    <property type="match status" value="1"/>
</dbReference>
<feature type="binding site" evidence="8">
    <location>
        <begin position="406"/>
        <end position="410"/>
    </location>
    <ligand>
        <name>substrate</name>
    </ligand>
</feature>
<feature type="binding site" evidence="8">
    <location>
        <begin position="343"/>
        <end position="344"/>
    </location>
    <ligand>
        <name>ATP</name>
        <dbReference type="ChEBI" id="CHEBI:30616"/>
    </ligand>
</feature>
<comment type="subunit">
    <text evidence="8">Homodimer.</text>
</comment>
<evidence type="ECO:0000256" key="7">
    <source>
        <dbReference type="ARBA" id="ARBA00023146"/>
    </source>
</evidence>
<dbReference type="FunFam" id="3.40.50.800:FF:000002">
    <property type="entry name" value="Glycine--tRNA ligase"/>
    <property type="match status" value="1"/>
</dbReference>
<feature type="binding site" evidence="8">
    <location>
        <begin position="270"/>
        <end position="274"/>
    </location>
    <ligand>
        <name>substrate</name>
    </ligand>
</feature>
<dbReference type="Pfam" id="PF00587">
    <property type="entry name" value="tRNA-synt_2b"/>
    <property type="match status" value="1"/>
</dbReference>
<protein>
    <recommendedName>
        <fullName evidence="8">Glycine--tRNA ligase</fullName>
        <ecNumber evidence="8">6.1.1.14</ecNumber>
    </recommendedName>
    <alternativeName>
        <fullName evidence="8">Glycyl-tRNA synthetase</fullName>
        <shortName evidence="8">GlyRS</shortName>
    </alternativeName>
</protein>
<dbReference type="InterPro" id="IPR027031">
    <property type="entry name" value="Gly-tRNA_synthase/POLG2"/>
</dbReference>
<dbReference type="InterPro" id="IPR036621">
    <property type="entry name" value="Anticodon-bd_dom_sf"/>
</dbReference>
<keyword evidence="11" id="KW-1185">Reference proteome</keyword>
<dbReference type="RefSeq" id="WP_197440148.1">
    <property type="nucleotide sequence ID" value="NZ_CP036281.1"/>
</dbReference>
<dbReference type="PANTHER" id="PTHR10745">
    <property type="entry name" value="GLYCYL-TRNA SYNTHETASE/DNA POLYMERASE SUBUNIT GAMMA-2"/>
    <property type="match status" value="1"/>
</dbReference>
<dbReference type="GO" id="GO:1990742">
    <property type="term" value="C:microvesicle"/>
    <property type="evidence" value="ECO:0007669"/>
    <property type="project" value="UniProtKB-ARBA"/>
</dbReference>
<dbReference type="AlphaFoldDB" id="A0A518CN86"/>
<dbReference type="EMBL" id="CP036281">
    <property type="protein sequence ID" value="QDU80678.1"/>
    <property type="molecule type" value="Genomic_DNA"/>
</dbReference>
<dbReference type="Proteomes" id="UP000317178">
    <property type="component" value="Chromosome"/>
</dbReference>
<dbReference type="InterPro" id="IPR002314">
    <property type="entry name" value="aa-tRNA-synt_IIb"/>
</dbReference>
<dbReference type="GO" id="GO:0004820">
    <property type="term" value="F:glycine-tRNA ligase activity"/>
    <property type="evidence" value="ECO:0007669"/>
    <property type="project" value="UniProtKB-UniRule"/>
</dbReference>
<accession>A0A518CN86</accession>
<reference evidence="10 11" key="1">
    <citation type="submission" date="2019-02" db="EMBL/GenBank/DDBJ databases">
        <title>Deep-cultivation of Planctomycetes and their phenomic and genomic characterization uncovers novel biology.</title>
        <authorList>
            <person name="Wiegand S."/>
            <person name="Jogler M."/>
            <person name="Boedeker C."/>
            <person name="Pinto D."/>
            <person name="Vollmers J."/>
            <person name="Rivas-Marin E."/>
            <person name="Kohn T."/>
            <person name="Peeters S.H."/>
            <person name="Heuer A."/>
            <person name="Rast P."/>
            <person name="Oberbeckmann S."/>
            <person name="Bunk B."/>
            <person name="Jeske O."/>
            <person name="Meyerdierks A."/>
            <person name="Storesund J.E."/>
            <person name="Kallscheuer N."/>
            <person name="Luecker S."/>
            <person name="Lage O.M."/>
            <person name="Pohl T."/>
            <person name="Merkel B.J."/>
            <person name="Hornburger P."/>
            <person name="Mueller R.-W."/>
            <person name="Bruemmer F."/>
            <person name="Labrenz M."/>
            <person name="Spormann A.M."/>
            <person name="Op den Camp H."/>
            <person name="Overmann J."/>
            <person name="Amann R."/>
            <person name="Jetten M.S.M."/>
            <person name="Mascher T."/>
            <person name="Medema M.H."/>
            <person name="Devos D.P."/>
            <person name="Kaster A.-K."/>
            <person name="Ovreas L."/>
            <person name="Rohde M."/>
            <person name="Galperin M.Y."/>
            <person name="Jogler C."/>
        </authorList>
    </citation>
    <scope>NUCLEOTIDE SEQUENCE [LARGE SCALE GENOMIC DNA]</scope>
    <source>
        <strain evidence="10 11">Pla110</strain>
    </source>
</reference>
<dbReference type="CDD" id="cd00774">
    <property type="entry name" value="GlyRS-like_core"/>
    <property type="match status" value="1"/>
</dbReference>
<dbReference type="SUPFAM" id="SSF55681">
    <property type="entry name" value="Class II aaRS and biotin synthetases"/>
    <property type="match status" value="1"/>
</dbReference>
<dbReference type="GO" id="GO:0005737">
    <property type="term" value="C:cytoplasm"/>
    <property type="evidence" value="ECO:0007669"/>
    <property type="project" value="UniProtKB-SubCell"/>
</dbReference>
<dbReference type="GO" id="GO:0070062">
    <property type="term" value="C:extracellular exosome"/>
    <property type="evidence" value="ECO:0007669"/>
    <property type="project" value="UniProtKB-ARBA"/>
</dbReference>
<evidence type="ECO:0000256" key="6">
    <source>
        <dbReference type="ARBA" id="ARBA00022917"/>
    </source>
</evidence>
<sequence>MPKSMEQIVALCKRRGFIFQNSDIYGGQQGFWDYGPLGTELKRNVRNAWYNTMITQHDELFVPEGAPSAFQMVGIETSIIMNPKVWKASGHYDLFHDFMVDCKSCKSRFRVDHITTRVVLDAATNAPVACETYMKDVENDTGLSKAQQKRLDKATKEYGKPTIEETMPLDSYMKLAGDQQSPPVAQCPDCRGELTDPREFNLMFKTIVGALAGEESTAFLRPETAQGMFVNFKNVVDSSRVKLPFGIAQIGKSFRNEITPRNFIFRSREFEQMEMEFFCRPEESFQWYKYWRDRRFKWYSDLGINPDNLILRDHTEDELSHYSVGTADVEYSYPFMEEGEYGELEGIAHRGDFDLRSHMEGKLVREGNELVVEKDEHGQPRHRGSGKDLTYFDDQTRERFVPHVIEPAAGADRATLAFICEAYTEDEQPDDKGSMQKRTVMKFHPLLAPIKAAVFPLIKKDGMLEKGADLYRQLKRAGIASTYAHQGAIGRRYRQQDEIGTPYCITVDGDTLEDGTVTIRDRDSLQQERVHVDKVVETIRCKLDEYAI</sequence>
<dbReference type="CDD" id="cd00858">
    <property type="entry name" value="GlyRS_anticodon"/>
    <property type="match status" value="1"/>
</dbReference>
<keyword evidence="2 8" id="KW-0963">Cytoplasm</keyword>
<dbReference type="GO" id="GO:0004081">
    <property type="term" value="F:bis(5'-nucleosyl)-tetraphosphatase (asymmetrical) activity"/>
    <property type="evidence" value="ECO:0007669"/>
    <property type="project" value="UniProtKB-ARBA"/>
</dbReference>
<evidence type="ECO:0000313" key="10">
    <source>
        <dbReference type="EMBL" id="QDU80678.1"/>
    </source>
</evidence>
<dbReference type="InterPro" id="IPR006195">
    <property type="entry name" value="aa-tRNA-synth_II"/>
</dbReference>
<evidence type="ECO:0000256" key="1">
    <source>
        <dbReference type="ARBA" id="ARBA00008226"/>
    </source>
</evidence>
<feature type="binding site" evidence="8">
    <location>
        <position position="223"/>
    </location>
    <ligand>
        <name>substrate</name>
    </ligand>
</feature>
<dbReference type="GO" id="GO:0005524">
    <property type="term" value="F:ATP binding"/>
    <property type="evidence" value="ECO:0007669"/>
    <property type="project" value="UniProtKB-UniRule"/>
</dbReference>
<dbReference type="NCBIfam" id="TIGR00389">
    <property type="entry name" value="glyS_dimeric"/>
    <property type="match status" value="1"/>
</dbReference>
<gene>
    <name evidence="8 10" type="primary">glyQS</name>
    <name evidence="10" type="ORF">Pla110_24100</name>
</gene>
<comment type="similarity">
    <text evidence="1 8">Belongs to the class-II aminoacyl-tRNA synthetase family.</text>
</comment>
<name>A0A518CN86_9PLAN</name>
<evidence type="ECO:0000259" key="9">
    <source>
        <dbReference type="PROSITE" id="PS50862"/>
    </source>
</evidence>
<dbReference type="InterPro" id="IPR022961">
    <property type="entry name" value="Gly_tRNA_ligase_bac"/>
</dbReference>
<comment type="function">
    <text evidence="8">Catalyzes the attachment of glycine to tRNA(Gly).</text>
</comment>
<evidence type="ECO:0000256" key="5">
    <source>
        <dbReference type="ARBA" id="ARBA00022840"/>
    </source>
</evidence>
<dbReference type="InterPro" id="IPR033731">
    <property type="entry name" value="GlyRS-like_core"/>
</dbReference>
<proteinExistence type="inferred from homology"/>
<dbReference type="PRINTS" id="PR01043">
    <property type="entry name" value="TRNASYNTHGLY"/>
</dbReference>
<dbReference type="GO" id="GO:0006426">
    <property type="term" value="P:glycyl-tRNA aminoacylation"/>
    <property type="evidence" value="ECO:0007669"/>
    <property type="project" value="UniProtKB-UniRule"/>
</dbReference>
<evidence type="ECO:0000313" key="11">
    <source>
        <dbReference type="Proteomes" id="UP000317178"/>
    </source>
</evidence>
<evidence type="ECO:0000256" key="3">
    <source>
        <dbReference type="ARBA" id="ARBA00022598"/>
    </source>
</evidence>
<dbReference type="HAMAP" id="MF_00253_B">
    <property type="entry name" value="Gly_tRNA_synth_B"/>
    <property type="match status" value="1"/>
</dbReference>
<keyword evidence="7 8" id="KW-0030">Aminoacyl-tRNA synthetase</keyword>
<feature type="binding site" evidence="8">
    <location>
        <begin position="255"/>
        <end position="257"/>
    </location>
    <ligand>
        <name>ATP</name>
        <dbReference type="ChEBI" id="CHEBI:30616"/>
    </ligand>
</feature>
<feature type="binding site" evidence="8">
    <location>
        <begin position="265"/>
        <end position="270"/>
    </location>
    <ligand>
        <name>ATP</name>
        <dbReference type="ChEBI" id="CHEBI:30616"/>
    </ligand>
</feature>
<dbReference type="GO" id="GO:0015966">
    <property type="term" value="P:diadenosine tetraphosphate biosynthetic process"/>
    <property type="evidence" value="ECO:0007669"/>
    <property type="project" value="UniProtKB-ARBA"/>
</dbReference>
<dbReference type="Pfam" id="PF03129">
    <property type="entry name" value="HGTP_anticodon"/>
    <property type="match status" value="1"/>
</dbReference>
<feature type="binding site" evidence="8">
    <location>
        <position position="110"/>
    </location>
    <ligand>
        <name>substrate</name>
    </ligand>
</feature>
<keyword evidence="6 8" id="KW-0648">Protein biosynthesis</keyword>
<dbReference type="Gene3D" id="3.40.50.800">
    <property type="entry name" value="Anticodon-binding domain"/>
    <property type="match status" value="1"/>
</dbReference>